<dbReference type="RefSeq" id="WP_140839757.1">
    <property type="nucleotide sequence ID" value="NZ_RCZI01000002.1"/>
</dbReference>
<accession>A0A502DUV4</accession>
<name>A0A502DUV4_9BURK</name>
<dbReference type="OrthoDB" id="8859694at2"/>
<comment type="caution">
    <text evidence="1">The sequence shown here is derived from an EMBL/GenBank/DDBJ whole genome shotgun (WGS) entry which is preliminary data.</text>
</comment>
<sequence>MTTAIGGQPFDVMDEFRHEGRVFLCSAEQLPDGTFHASVRYRMPPTNEIRTLQYDQQRYASAAEAVSRATELAIAWAANRDGDGRGEG</sequence>
<dbReference type="AlphaFoldDB" id="A0A502DUV4"/>
<evidence type="ECO:0000313" key="1">
    <source>
        <dbReference type="EMBL" id="TPG28349.1"/>
    </source>
</evidence>
<protein>
    <submittedName>
        <fullName evidence="1">Uncharacterized protein</fullName>
    </submittedName>
</protein>
<gene>
    <name evidence="1" type="ORF">EAH82_05915</name>
</gene>
<dbReference type="Proteomes" id="UP000319212">
    <property type="component" value="Unassembled WGS sequence"/>
</dbReference>
<reference evidence="1 2" key="1">
    <citation type="journal article" date="2019" name="Environ. Microbiol.">
        <title>Species interactions and distinct microbial communities in high Arctic permafrost affected cryosols are associated with the CH4 and CO2 gas fluxes.</title>
        <authorList>
            <person name="Altshuler I."/>
            <person name="Hamel J."/>
            <person name="Turney S."/>
            <person name="Magnuson E."/>
            <person name="Levesque R."/>
            <person name="Greer C."/>
            <person name="Whyte L.G."/>
        </authorList>
    </citation>
    <scope>NUCLEOTIDE SEQUENCE [LARGE SCALE GENOMIC DNA]</scope>
    <source>
        <strain evidence="1 2">S06.C</strain>
    </source>
</reference>
<proteinExistence type="predicted"/>
<dbReference type="EMBL" id="RCZI01000002">
    <property type="protein sequence ID" value="TPG28349.1"/>
    <property type="molecule type" value="Genomic_DNA"/>
</dbReference>
<evidence type="ECO:0000313" key="2">
    <source>
        <dbReference type="Proteomes" id="UP000319212"/>
    </source>
</evidence>
<organism evidence="1 2">
    <name type="scientific">Variovorax guangxiensis</name>
    <dbReference type="NCBI Taxonomy" id="1775474"/>
    <lineage>
        <taxon>Bacteria</taxon>
        <taxon>Pseudomonadati</taxon>
        <taxon>Pseudomonadota</taxon>
        <taxon>Betaproteobacteria</taxon>
        <taxon>Burkholderiales</taxon>
        <taxon>Comamonadaceae</taxon>
        <taxon>Variovorax</taxon>
    </lineage>
</organism>